<keyword evidence="4 8" id="KW-0521">NADP</keyword>
<dbReference type="Gene3D" id="3.40.309.10">
    <property type="entry name" value="Aldehyde Dehydrogenase, Chain A, domain 2"/>
    <property type="match status" value="1"/>
</dbReference>
<comment type="similarity">
    <text evidence="3 8">Belongs to the LuxC family.</text>
</comment>
<reference evidence="10" key="1">
    <citation type="submission" date="2017-04" db="EMBL/GenBank/DDBJ databases">
        <title>Genome evolution of the luminous symbionts of deep sea anglerfish.</title>
        <authorList>
            <person name="Hendry T.A."/>
        </authorList>
    </citation>
    <scope>NUCLEOTIDE SEQUENCE [LARGE SCALE GENOMIC DNA]</scope>
</reference>
<sequence>MDKIIPIVINGQVEPFDSDKETHIRVNFDGGNSVYLPRITSTHVEKMITYDNTNNIKLHNIINFLYTVGQRWKNEEYSRRRNYIRELKNYMGYSEQMAKLEANWISMVLCSKSGLYHTVQNELGSRHMLDEWIPQDECYVKAFPKGKSLHLLAGNVPLSGVSSIVRAILTKNQCIIKTSSADPFTAHALAMSFIEVDKNHPITRSLSVLYWSHEEDTSLPEVILQSMDVVVAWGGSSAIEWAVKYSPLMIDVIKYGPKKSISIIDDPEDLVTAATGVAHDICFYDQQACFSSQNVFYMGDSYEEFKEELRNRLGLYARILPKARQSFDEQAVYSLTAKECQFAGLKVEVDPKQDWMIVESSPGVELNQPLGRCVYLHHATRFEDILPFVVKYQTQTVSMYPWTSVFKYRDALAIKGAERIVESGMNNIFRMGGSHDAMRPLQRLVRYISQERPFDFTTIDVAVEIEQTRFLEEDKFLIFVP</sequence>
<evidence type="ECO:0000256" key="6">
    <source>
        <dbReference type="ARBA" id="ARBA00023223"/>
    </source>
</evidence>
<dbReference type="EC" id="1.2.1.50" evidence="8"/>
<evidence type="ECO:0000256" key="2">
    <source>
        <dbReference type="ARBA" id="ARBA00004908"/>
    </source>
</evidence>
<comment type="function">
    <text evidence="1 8">LuxC is the fatty acid reductase enzyme responsible for synthesis of the aldehyde substrate for the luminescent reaction catalyzed by luciferase.</text>
</comment>
<dbReference type="RefSeq" id="WP_097356600.1">
    <property type="nucleotide sequence ID" value="NZ_CAWNJE010000011.1"/>
</dbReference>
<dbReference type="Gene3D" id="3.40.605.10">
    <property type="entry name" value="Aldehyde Dehydrogenase, Chain A, domain 1"/>
    <property type="match status" value="1"/>
</dbReference>
<dbReference type="InterPro" id="IPR016163">
    <property type="entry name" value="Ald_DH_C"/>
</dbReference>
<dbReference type="EMBL" id="NBYY01000016">
    <property type="protein sequence ID" value="PCS22637.1"/>
    <property type="molecule type" value="Genomic_DNA"/>
</dbReference>
<comment type="catalytic activity">
    <reaction evidence="7 8">
        <text>a long-chain fatty aldehyde + NADP(+) + CoA = a long-chain fatty acyl-CoA + NADPH + H(+)</text>
        <dbReference type="Rhea" id="RHEA:15437"/>
        <dbReference type="ChEBI" id="CHEBI:15378"/>
        <dbReference type="ChEBI" id="CHEBI:17176"/>
        <dbReference type="ChEBI" id="CHEBI:57287"/>
        <dbReference type="ChEBI" id="CHEBI:57783"/>
        <dbReference type="ChEBI" id="CHEBI:58349"/>
        <dbReference type="ChEBI" id="CHEBI:83139"/>
        <dbReference type="EC" id="1.2.1.50"/>
    </reaction>
</comment>
<keyword evidence="5 8" id="KW-0560">Oxidoreductase</keyword>
<proteinExistence type="inferred from homology"/>
<gene>
    <name evidence="9" type="ORF">BTN49_1863</name>
</gene>
<comment type="caution">
    <text evidence="9">The sequence shown here is derived from an EMBL/GenBank/DDBJ whole genome shotgun (WGS) entry which is preliminary data.</text>
</comment>
<comment type="pathway">
    <text evidence="2 8">Lipid metabolism; fatty acid reduction for biolumincescence.</text>
</comment>
<accession>A0A2A5T3A1</accession>
<dbReference type="InterPro" id="IPR008670">
    <property type="entry name" value="CoA_reduct_LuxC"/>
</dbReference>
<dbReference type="PIRSF" id="PIRSF009414">
    <property type="entry name" value="LuxC"/>
    <property type="match status" value="1"/>
</dbReference>
<protein>
    <recommendedName>
        <fullName evidence="8">Acyl-CoA reductase</fullName>
        <ecNumber evidence="8">1.2.1.50</ecNumber>
    </recommendedName>
</protein>
<dbReference type="Pfam" id="PF05893">
    <property type="entry name" value="LuxC"/>
    <property type="match status" value="1"/>
</dbReference>
<name>A0A2A5T3A1_9GAMM</name>
<dbReference type="GO" id="GO:0003995">
    <property type="term" value="F:acyl-CoA dehydrogenase activity"/>
    <property type="evidence" value="ECO:0007669"/>
    <property type="project" value="InterPro"/>
</dbReference>
<dbReference type="Proteomes" id="UP000219020">
    <property type="component" value="Unassembled WGS sequence"/>
</dbReference>
<evidence type="ECO:0000256" key="4">
    <source>
        <dbReference type="ARBA" id="ARBA00022857"/>
    </source>
</evidence>
<evidence type="ECO:0000256" key="1">
    <source>
        <dbReference type="ARBA" id="ARBA00003277"/>
    </source>
</evidence>
<evidence type="ECO:0000256" key="5">
    <source>
        <dbReference type="ARBA" id="ARBA00023002"/>
    </source>
</evidence>
<dbReference type="SUPFAM" id="SSF53720">
    <property type="entry name" value="ALDH-like"/>
    <property type="match status" value="1"/>
</dbReference>
<dbReference type="CDD" id="cd07080">
    <property type="entry name" value="ALDH_Acyl-CoA-Red_LuxC"/>
    <property type="match status" value="1"/>
</dbReference>
<dbReference type="UniPathway" id="UPA00569"/>
<dbReference type="InterPro" id="IPR016161">
    <property type="entry name" value="Ald_DH/histidinol_DH"/>
</dbReference>
<evidence type="ECO:0000313" key="10">
    <source>
        <dbReference type="Proteomes" id="UP000219020"/>
    </source>
</evidence>
<dbReference type="GeneID" id="66951834"/>
<dbReference type="InterPro" id="IPR016162">
    <property type="entry name" value="Ald_DH_N"/>
</dbReference>
<dbReference type="GO" id="GO:0008218">
    <property type="term" value="P:bioluminescence"/>
    <property type="evidence" value="ECO:0007669"/>
    <property type="project" value="UniProtKB-KW"/>
</dbReference>
<dbReference type="AlphaFoldDB" id="A0A2A5T3A1"/>
<keyword evidence="6 8" id="KW-0455">Luminescence</keyword>
<dbReference type="GO" id="GO:0050062">
    <property type="term" value="F:long-chain-fatty-acyl-CoA reductase activity"/>
    <property type="evidence" value="ECO:0007669"/>
    <property type="project" value="UniProtKB-EC"/>
</dbReference>
<organism evidence="9 10">
    <name type="scientific">Candidatus Enterovibrio escicola</name>
    <dbReference type="NCBI Taxonomy" id="1927127"/>
    <lineage>
        <taxon>Bacteria</taxon>
        <taxon>Pseudomonadati</taxon>
        <taxon>Pseudomonadota</taxon>
        <taxon>Gammaproteobacteria</taxon>
        <taxon>Vibrionales</taxon>
        <taxon>Vibrionaceae</taxon>
        <taxon>Enterovibrio</taxon>
    </lineage>
</organism>
<evidence type="ECO:0000256" key="8">
    <source>
        <dbReference type="PIRNR" id="PIRNR009414"/>
    </source>
</evidence>
<evidence type="ECO:0000313" key="9">
    <source>
        <dbReference type="EMBL" id="PCS22637.1"/>
    </source>
</evidence>
<keyword evidence="10" id="KW-1185">Reference proteome</keyword>
<evidence type="ECO:0000256" key="7">
    <source>
        <dbReference type="ARBA" id="ARBA00049412"/>
    </source>
</evidence>
<evidence type="ECO:0000256" key="3">
    <source>
        <dbReference type="ARBA" id="ARBA00010915"/>
    </source>
</evidence>